<accession>G9NIB5</accession>
<name>G9NIB5_HYPAI</name>
<dbReference type="OrthoDB" id="412788at2759"/>
<dbReference type="Proteomes" id="UP000005426">
    <property type="component" value="Unassembled WGS sequence"/>
</dbReference>
<keyword evidence="3" id="KW-1185">Reference proteome</keyword>
<feature type="compositionally biased region" description="Low complexity" evidence="1">
    <location>
        <begin position="140"/>
        <end position="152"/>
    </location>
</feature>
<reference evidence="2 3" key="1">
    <citation type="journal article" date="2011" name="Genome Biol.">
        <title>Comparative genome sequence analysis underscores mycoparasitism as the ancestral life style of Trichoderma.</title>
        <authorList>
            <person name="Kubicek C.P."/>
            <person name="Herrera-Estrella A."/>
            <person name="Seidl-Seiboth V."/>
            <person name="Martinez D.A."/>
            <person name="Druzhinina I.S."/>
            <person name="Thon M."/>
            <person name="Zeilinger S."/>
            <person name="Casas-Flores S."/>
            <person name="Horwitz B.A."/>
            <person name="Mukherjee P.K."/>
            <person name="Mukherjee M."/>
            <person name="Kredics L."/>
            <person name="Alcaraz L.D."/>
            <person name="Aerts A."/>
            <person name="Antal Z."/>
            <person name="Atanasova L."/>
            <person name="Cervantes-Badillo M.G."/>
            <person name="Challacombe J."/>
            <person name="Chertkov O."/>
            <person name="McCluskey K."/>
            <person name="Coulpier F."/>
            <person name="Deshpande N."/>
            <person name="von Doehren H."/>
            <person name="Ebbole D.J."/>
            <person name="Esquivel-Naranjo E.U."/>
            <person name="Fekete E."/>
            <person name="Flipphi M."/>
            <person name="Glaser F."/>
            <person name="Gomez-Rodriguez E.Y."/>
            <person name="Gruber S."/>
            <person name="Han C."/>
            <person name="Henrissat B."/>
            <person name="Hermosa R."/>
            <person name="Hernandez-Onate M."/>
            <person name="Karaffa L."/>
            <person name="Kosti I."/>
            <person name="Le Crom S."/>
            <person name="Lindquist E."/>
            <person name="Lucas S."/>
            <person name="Luebeck M."/>
            <person name="Luebeck P.S."/>
            <person name="Margeot A."/>
            <person name="Metz B."/>
            <person name="Misra M."/>
            <person name="Nevalainen H."/>
            <person name="Omann M."/>
            <person name="Packer N."/>
            <person name="Perrone G."/>
            <person name="Uresti-Rivera E.E."/>
            <person name="Salamov A."/>
            <person name="Schmoll M."/>
            <person name="Seiboth B."/>
            <person name="Shapiro H."/>
            <person name="Sukno S."/>
            <person name="Tamayo-Ramos J.A."/>
            <person name="Tisch D."/>
            <person name="Wiest A."/>
            <person name="Wilkinson H.H."/>
            <person name="Zhang M."/>
            <person name="Coutinho P.M."/>
            <person name="Kenerley C.M."/>
            <person name="Monte E."/>
            <person name="Baker S.E."/>
            <person name="Grigoriev I.V."/>
        </authorList>
    </citation>
    <scope>NUCLEOTIDE SEQUENCE [LARGE SCALE GENOMIC DNA]</scope>
    <source>
        <strain evidence="3">ATCC 20476 / IMI 206040</strain>
    </source>
</reference>
<proteinExistence type="predicted"/>
<organism evidence="2 3">
    <name type="scientific">Hypocrea atroviridis (strain ATCC 20476 / IMI 206040)</name>
    <name type="common">Trichoderma atroviride</name>
    <dbReference type="NCBI Taxonomy" id="452589"/>
    <lineage>
        <taxon>Eukaryota</taxon>
        <taxon>Fungi</taxon>
        <taxon>Dikarya</taxon>
        <taxon>Ascomycota</taxon>
        <taxon>Pezizomycotina</taxon>
        <taxon>Sordariomycetes</taxon>
        <taxon>Hypocreomycetidae</taxon>
        <taxon>Hypocreales</taxon>
        <taxon>Hypocreaceae</taxon>
        <taxon>Trichoderma</taxon>
    </lineage>
</organism>
<feature type="region of interest" description="Disordered" evidence="1">
    <location>
        <begin position="129"/>
        <end position="152"/>
    </location>
</feature>
<protein>
    <submittedName>
        <fullName evidence="2">Uncharacterized protein</fullName>
    </submittedName>
</protein>
<dbReference type="GeneID" id="25779448"/>
<evidence type="ECO:0000313" key="3">
    <source>
        <dbReference type="Proteomes" id="UP000005426"/>
    </source>
</evidence>
<comment type="caution">
    <text evidence="2">The sequence shown here is derived from an EMBL/GenBank/DDBJ whole genome shotgun (WGS) entry which is preliminary data.</text>
</comment>
<gene>
    <name evidence="2" type="ORF">TRIATDRAFT_280729</name>
</gene>
<dbReference type="KEGG" id="tatv:25779448"/>
<dbReference type="EMBL" id="ABDG02000016">
    <property type="protein sequence ID" value="EHK49528.1"/>
    <property type="molecule type" value="Genomic_DNA"/>
</dbReference>
<dbReference type="AlphaFoldDB" id="G9NIB5"/>
<evidence type="ECO:0000256" key="1">
    <source>
        <dbReference type="SAM" id="MobiDB-lite"/>
    </source>
</evidence>
<evidence type="ECO:0000313" key="2">
    <source>
        <dbReference type="EMBL" id="EHK49528.1"/>
    </source>
</evidence>
<sequence>MPSIRASLSHVTMTDNLQEEKAYQIFAPLDVSKYPRTNLRFRTTPAIQIQDARESIDTFALDVNGFQFLRRQHEDSAVLDAAVFSNKEDSNSILQYLQQLQTQLHRDLGAEKVVIYDWRLAATASKNSTTRVDSSRSRSRSCLNARSSRSRR</sequence>
<dbReference type="HOGENOM" id="CLU_1722617_0_0_1"/>